<dbReference type="PANTHER" id="PTHR32063:SF23">
    <property type="entry name" value="HAE1 FAMILY EFFLLUX PUMP PERMEASE COMPONENT"/>
    <property type="match status" value="1"/>
</dbReference>
<comment type="subcellular location">
    <subcellularLocation>
        <location evidence="1">Cell inner membrane</location>
        <topology evidence="1">Multi-pass membrane protein</topology>
    </subcellularLocation>
</comment>
<dbReference type="Gene3D" id="3.30.2090.10">
    <property type="entry name" value="Multidrug efflux transporter AcrB TolC docking domain, DN and DC subdomains"/>
    <property type="match status" value="2"/>
</dbReference>
<evidence type="ECO:0000256" key="1">
    <source>
        <dbReference type="ARBA" id="ARBA00004429"/>
    </source>
</evidence>
<evidence type="ECO:0000313" key="8">
    <source>
        <dbReference type="EMBL" id="PSU96763.1"/>
    </source>
</evidence>
<evidence type="ECO:0000256" key="7">
    <source>
        <dbReference type="ARBA" id="ARBA00023136"/>
    </source>
</evidence>
<organism evidence="8 9">
    <name type="scientific">Photobacterium kishitanii</name>
    <dbReference type="NCBI Taxonomy" id="318456"/>
    <lineage>
        <taxon>Bacteria</taxon>
        <taxon>Pseudomonadati</taxon>
        <taxon>Pseudomonadota</taxon>
        <taxon>Gammaproteobacteria</taxon>
        <taxon>Vibrionales</taxon>
        <taxon>Vibrionaceae</taxon>
        <taxon>Photobacterium</taxon>
    </lineage>
</organism>
<keyword evidence="5" id="KW-0812">Transmembrane</keyword>
<dbReference type="PRINTS" id="PR00702">
    <property type="entry name" value="ACRIFLAVINRP"/>
</dbReference>
<sequence>MKLPEVCIKHPIYSCVLCIAIVLLGVVALQSLPVQYFPDHRAPNATVTANISGASAEFMSDNVADKLISAATGLESVKNMNTDCQEGTCTLKVFFKDNVSDVKYASLMNNLRSKVEAINNFPPSMIDKPVVTDDSSENALPSNIITFVAKGKITKQQMYNLISQQLIPQFSHIPGVGGVWGPYGGSSQAIHVWLDPEKMMSLGITATDVVSTLSKYNATFTAGTIQGQVRDFSINPVSSVSSVDDVRNLVVRYDNGNIVRVDDVANVVKDDASLTPSILHINGQLGMSIQTLPLKSENPVVVAQRVKAAMASMNIPSSIEMKMVYNQADFIKASIDEGFKTLIEAIVLVAAVVVLFLGSIRFALIPLITIPVCVIGVFAVMAALGFSINVLTILAIILAIGLVVDDAIVVVENCFRHIEQGKKPLDAAIESSKEIVAPVIAMTLTLATVYCPIGFMSGLTADLFHQFAFTLAAAVLISGVIALTLSPMMSAYILKPVTHSPAWFVWVEAKVNQLTTKYLQLLRFVFTKKKWLVAIAILLIGASTAAVWWMPKTLLPIEDTGFISVSTKSPSGVGRAYHLQNNAQLNSVFNGDPAIEANMSYIESTPENHLVLKPWDERKQNIEQIISRLMAKAKATVSEYGVSMSVRSADNLNLPSGLVLELTTLNKNTLALGNTATKVEKVLEDYAGVSNVSNSMHRDVLRFDLKIDQNAVVLSDVDYAAVTSAVSTFLGSVKAADLKMADGYTYPIQVQVNKKSLGDFKVLNKLYVLSKTGQALPLSQFVTIKQVTAESHIKTFMGLDSAEITADLMPGYNASDVQQFVNQHLPKLLQKGQQYQFNGVVKDLQDSSNGMVLIFAMALIFVFLILAVQFESFIEPLIIMLTVPLCLVGALLTLSAFGQSLNIYSKIGLLTLVGLVTKHGILLVDFANKQQREYGLNAYDAAIASAKSRLRPILMTSFTMIIGSLPLAFAVGPGSIGRINIGLVLVGGLIFGTVFSLFVVPIAYVVMAKVRRWNIREYWQQLTSAKKSD</sequence>
<keyword evidence="3" id="KW-1003">Cell membrane</keyword>
<dbReference type="GO" id="GO:0005886">
    <property type="term" value="C:plasma membrane"/>
    <property type="evidence" value="ECO:0007669"/>
    <property type="project" value="UniProtKB-SubCell"/>
</dbReference>
<evidence type="ECO:0000256" key="6">
    <source>
        <dbReference type="ARBA" id="ARBA00022989"/>
    </source>
</evidence>
<accession>A0A2T3KFD9</accession>
<dbReference type="InterPro" id="IPR027463">
    <property type="entry name" value="AcrB_DN_DC_subdom"/>
</dbReference>
<dbReference type="Gene3D" id="3.30.70.1430">
    <property type="entry name" value="Multidrug efflux transporter AcrB pore domain"/>
    <property type="match status" value="2"/>
</dbReference>
<reference evidence="8 9" key="1">
    <citation type="submission" date="2018-01" db="EMBL/GenBank/DDBJ databases">
        <title>Whole genome sequencing of Histamine producing bacteria.</title>
        <authorList>
            <person name="Butler K."/>
        </authorList>
    </citation>
    <scope>NUCLEOTIDE SEQUENCE [LARGE SCALE GENOMIC DNA]</scope>
    <source>
        <strain evidence="8 9">FS-7.2</strain>
    </source>
</reference>
<dbReference type="PANTHER" id="PTHR32063">
    <property type="match status" value="1"/>
</dbReference>
<dbReference type="Proteomes" id="UP000241426">
    <property type="component" value="Unassembled WGS sequence"/>
</dbReference>
<evidence type="ECO:0000256" key="5">
    <source>
        <dbReference type="ARBA" id="ARBA00022692"/>
    </source>
</evidence>
<evidence type="ECO:0000256" key="3">
    <source>
        <dbReference type="ARBA" id="ARBA00022475"/>
    </source>
</evidence>
<dbReference type="GeneID" id="29944087"/>
<dbReference type="GO" id="GO:0042910">
    <property type="term" value="F:xenobiotic transmembrane transporter activity"/>
    <property type="evidence" value="ECO:0007669"/>
    <property type="project" value="TreeGrafter"/>
</dbReference>
<evidence type="ECO:0000256" key="2">
    <source>
        <dbReference type="ARBA" id="ARBA00022448"/>
    </source>
</evidence>
<proteinExistence type="predicted"/>
<dbReference type="Gene3D" id="3.30.70.1440">
    <property type="entry name" value="Multidrug efflux transporter AcrB pore domain"/>
    <property type="match status" value="1"/>
</dbReference>
<dbReference type="Pfam" id="PF00873">
    <property type="entry name" value="ACR_tran"/>
    <property type="match status" value="1"/>
</dbReference>
<keyword evidence="4" id="KW-0997">Cell inner membrane</keyword>
<dbReference type="InterPro" id="IPR001036">
    <property type="entry name" value="Acrflvin-R"/>
</dbReference>
<dbReference type="AlphaFoldDB" id="A0A0B7JC50"/>
<keyword evidence="7" id="KW-0472">Membrane</keyword>
<dbReference type="SUPFAM" id="SSF82866">
    <property type="entry name" value="Multidrug efflux transporter AcrB transmembrane domain"/>
    <property type="match status" value="2"/>
</dbReference>
<dbReference type="FunFam" id="1.20.1640.10:FF:000001">
    <property type="entry name" value="Efflux pump membrane transporter"/>
    <property type="match status" value="1"/>
</dbReference>
<comment type="caution">
    <text evidence="8">The sequence shown here is derived from an EMBL/GenBank/DDBJ whole genome shotgun (WGS) entry which is preliminary data.</text>
</comment>
<name>A0A0B7JC50_9GAMM</name>
<dbReference type="Gene3D" id="3.30.70.1320">
    <property type="entry name" value="Multidrug efflux transporter AcrB pore domain like"/>
    <property type="match status" value="1"/>
</dbReference>
<dbReference type="SUPFAM" id="SSF82714">
    <property type="entry name" value="Multidrug efflux transporter AcrB TolC docking domain, DN and DC subdomains"/>
    <property type="match status" value="2"/>
</dbReference>
<evidence type="ECO:0000256" key="4">
    <source>
        <dbReference type="ARBA" id="ARBA00022519"/>
    </source>
</evidence>
<dbReference type="Gene3D" id="1.20.1640.10">
    <property type="entry name" value="Multidrug efflux transporter AcrB transmembrane domain"/>
    <property type="match status" value="2"/>
</dbReference>
<keyword evidence="6" id="KW-1133">Transmembrane helix</keyword>
<evidence type="ECO:0000313" key="9">
    <source>
        <dbReference type="Proteomes" id="UP000241426"/>
    </source>
</evidence>
<dbReference type="EMBL" id="PYNF01000014">
    <property type="protein sequence ID" value="PSU96763.1"/>
    <property type="molecule type" value="Genomic_DNA"/>
</dbReference>
<dbReference type="RefSeq" id="WP_036795118.1">
    <property type="nucleotide sequence ID" value="NZ_LN794352.1"/>
</dbReference>
<keyword evidence="2" id="KW-0813">Transport</keyword>
<dbReference type="eggNOG" id="COG0841">
    <property type="taxonomic scope" value="Bacteria"/>
</dbReference>
<accession>A0A0B7JC50</accession>
<dbReference type="SUPFAM" id="SSF82693">
    <property type="entry name" value="Multidrug efflux transporter AcrB pore domain, PN1, PN2, PC1 and PC2 subdomains"/>
    <property type="match status" value="3"/>
</dbReference>
<protein>
    <submittedName>
        <fullName evidence="8">AcrB/AcrD/AcrF family protein</fullName>
    </submittedName>
</protein>
<gene>
    <name evidence="8" type="ORF">C9J27_15500</name>
</gene>